<protein>
    <submittedName>
        <fullName evidence="2">Uncharacterized protein</fullName>
    </submittedName>
</protein>
<feature type="region of interest" description="Disordered" evidence="1">
    <location>
        <begin position="163"/>
        <end position="185"/>
    </location>
</feature>
<organism evidence="2 3">
    <name type="scientific">Anisodus tanguticus</name>
    <dbReference type="NCBI Taxonomy" id="243964"/>
    <lineage>
        <taxon>Eukaryota</taxon>
        <taxon>Viridiplantae</taxon>
        <taxon>Streptophyta</taxon>
        <taxon>Embryophyta</taxon>
        <taxon>Tracheophyta</taxon>
        <taxon>Spermatophyta</taxon>
        <taxon>Magnoliopsida</taxon>
        <taxon>eudicotyledons</taxon>
        <taxon>Gunneridae</taxon>
        <taxon>Pentapetalae</taxon>
        <taxon>asterids</taxon>
        <taxon>lamiids</taxon>
        <taxon>Solanales</taxon>
        <taxon>Solanaceae</taxon>
        <taxon>Solanoideae</taxon>
        <taxon>Hyoscyameae</taxon>
        <taxon>Anisodus</taxon>
    </lineage>
</organism>
<name>A0AAE1VHL3_9SOLA</name>
<feature type="compositionally biased region" description="Basic and acidic residues" evidence="1">
    <location>
        <begin position="203"/>
        <end position="217"/>
    </location>
</feature>
<sequence>MTDDDTSTTELVFDGIEWVYGPHESPWVSSITYDVNPSFVLMDIDTLHVVVYVYELIDAKGNPWQVLLPAPNRISSKSRPTSIFESQILSGLKSKETENLKMRAIKKIAQSGPINKGGSGMVGTSIVPVNHASVVSTGIGSPQVVTPVKERLVNWNDNVLKSAPRSKQSWENEQKKSYVDGEGSTNTDLVHELEVQDQATVKQNEKEAGPSKAPDKKQRAKVGANKIVQKASSSSMALGVLGKKNYAQALILKDFLSDSTEYELSTRD</sequence>
<dbReference type="Proteomes" id="UP001291623">
    <property type="component" value="Unassembled WGS sequence"/>
</dbReference>
<keyword evidence="3" id="KW-1185">Reference proteome</keyword>
<feature type="region of interest" description="Disordered" evidence="1">
    <location>
        <begin position="197"/>
        <end position="225"/>
    </location>
</feature>
<evidence type="ECO:0000313" key="3">
    <source>
        <dbReference type="Proteomes" id="UP001291623"/>
    </source>
</evidence>
<accession>A0AAE1VHL3</accession>
<dbReference type="AlphaFoldDB" id="A0AAE1VHL3"/>
<dbReference type="EMBL" id="JAVYJV010000010">
    <property type="protein sequence ID" value="KAK4360670.1"/>
    <property type="molecule type" value="Genomic_DNA"/>
</dbReference>
<reference evidence="2" key="1">
    <citation type="submission" date="2023-12" db="EMBL/GenBank/DDBJ databases">
        <title>Genome assembly of Anisodus tanguticus.</title>
        <authorList>
            <person name="Wang Y.-J."/>
        </authorList>
    </citation>
    <scope>NUCLEOTIDE SEQUENCE</scope>
    <source>
        <strain evidence="2">KB-2021</strain>
        <tissue evidence="2">Leaf</tissue>
    </source>
</reference>
<comment type="caution">
    <text evidence="2">The sequence shown here is derived from an EMBL/GenBank/DDBJ whole genome shotgun (WGS) entry which is preliminary data.</text>
</comment>
<proteinExistence type="predicted"/>
<evidence type="ECO:0000256" key="1">
    <source>
        <dbReference type="SAM" id="MobiDB-lite"/>
    </source>
</evidence>
<feature type="compositionally biased region" description="Basic and acidic residues" evidence="1">
    <location>
        <begin position="168"/>
        <end position="179"/>
    </location>
</feature>
<evidence type="ECO:0000313" key="2">
    <source>
        <dbReference type="EMBL" id="KAK4360670.1"/>
    </source>
</evidence>
<gene>
    <name evidence="2" type="ORF">RND71_019622</name>
</gene>